<dbReference type="STRING" id="180197.SAMN02982919_02965"/>
<keyword evidence="2" id="KW-1185">Reference proteome</keyword>
<protein>
    <submittedName>
        <fullName evidence="1">Uncharacterized protein</fullName>
    </submittedName>
</protein>
<name>A0A1H9RTQ1_9BURK</name>
<accession>A0A1H9RTQ1</accession>
<evidence type="ECO:0000313" key="2">
    <source>
        <dbReference type="Proteomes" id="UP000199766"/>
    </source>
</evidence>
<gene>
    <name evidence="1" type="ORF">SAMN02982919_02965</name>
</gene>
<dbReference type="AlphaFoldDB" id="A0A1H9RTQ1"/>
<dbReference type="Proteomes" id="UP000199766">
    <property type="component" value="Unassembled WGS sequence"/>
</dbReference>
<evidence type="ECO:0000313" key="1">
    <source>
        <dbReference type="EMBL" id="SER76182.1"/>
    </source>
</evidence>
<organism evidence="1 2">
    <name type="scientific">Giesbergeria anulus</name>
    <dbReference type="NCBI Taxonomy" id="180197"/>
    <lineage>
        <taxon>Bacteria</taxon>
        <taxon>Pseudomonadati</taxon>
        <taxon>Pseudomonadota</taxon>
        <taxon>Betaproteobacteria</taxon>
        <taxon>Burkholderiales</taxon>
        <taxon>Comamonadaceae</taxon>
        <taxon>Giesbergeria</taxon>
    </lineage>
</organism>
<sequence length="75" mass="8762">MSELVEANLKFHGSRAFAYAPLKHPHSQTVCESGEMFHFVAQWKKWELPRRTDSGAMGPRGRYLPWHLHDSSIRR</sequence>
<dbReference type="EMBL" id="FOGD01000014">
    <property type="protein sequence ID" value="SER76182.1"/>
    <property type="molecule type" value="Genomic_DNA"/>
</dbReference>
<reference evidence="1 2" key="1">
    <citation type="submission" date="2016-10" db="EMBL/GenBank/DDBJ databases">
        <authorList>
            <person name="de Groot N.N."/>
        </authorList>
    </citation>
    <scope>NUCLEOTIDE SEQUENCE [LARGE SCALE GENOMIC DNA]</scope>
    <source>
        <strain evidence="1 2">ATCC 35958</strain>
    </source>
</reference>
<proteinExistence type="predicted"/>